<dbReference type="PROSITE" id="PS51170">
    <property type="entry name" value="CW"/>
    <property type="match status" value="1"/>
</dbReference>
<comment type="caution">
    <text evidence="3">The sequence shown here is derived from an EMBL/GenBank/DDBJ whole genome shotgun (WGS) entry which is preliminary data.</text>
</comment>
<gene>
    <name evidence="3" type="ORF">ACJEBI_09365</name>
</gene>
<dbReference type="Pfam" id="PF01473">
    <property type="entry name" value="Choline_bind_1"/>
    <property type="match status" value="1"/>
</dbReference>
<evidence type="ECO:0000313" key="3">
    <source>
        <dbReference type="EMBL" id="MFK9091692.1"/>
    </source>
</evidence>
<sequence length="95" mass="10748">MARSASLVRIVNNALIPTGSIGGRQVKGTGFYFDSSSYLKYGWIQLNGTWYYLDTKSGAMQTGWLLNNCSSYYNFHITNDNPCENITRRNTKYDG</sequence>
<reference evidence="3 4" key="1">
    <citation type="submission" date="2024-11" db="EMBL/GenBank/DDBJ databases">
        <authorList>
            <person name="Lucas J.A."/>
        </authorList>
    </citation>
    <scope>NUCLEOTIDE SEQUENCE [LARGE SCALE GENOMIC DNA]</scope>
    <source>
        <strain evidence="3 4">Z 5.4</strain>
    </source>
</reference>
<dbReference type="RefSeq" id="WP_406580311.1">
    <property type="nucleotide sequence ID" value="NZ_JBJHQH010000005.1"/>
</dbReference>
<dbReference type="Proteomes" id="UP001623041">
    <property type="component" value="Unassembled WGS sequence"/>
</dbReference>
<evidence type="ECO:0000256" key="2">
    <source>
        <dbReference type="PROSITE-ProRule" id="PRU00591"/>
    </source>
</evidence>
<keyword evidence="4" id="KW-1185">Reference proteome</keyword>
<dbReference type="Gene3D" id="2.10.270.10">
    <property type="entry name" value="Cholin Binding"/>
    <property type="match status" value="1"/>
</dbReference>
<name>A0ABW8RGC5_9BACI</name>
<protein>
    <recommendedName>
        <fullName evidence="5">Cell wall-binding protein</fullName>
    </recommendedName>
</protein>
<evidence type="ECO:0000313" key="4">
    <source>
        <dbReference type="Proteomes" id="UP001623041"/>
    </source>
</evidence>
<keyword evidence="1" id="KW-0677">Repeat</keyword>
<dbReference type="EMBL" id="JBJHQH010000005">
    <property type="protein sequence ID" value="MFK9091692.1"/>
    <property type="molecule type" value="Genomic_DNA"/>
</dbReference>
<feature type="repeat" description="Cell wall-binding" evidence="2">
    <location>
        <begin position="40"/>
        <end position="59"/>
    </location>
</feature>
<organism evidence="3 4">
    <name type="scientific">Bacillus salipaludis</name>
    <dbReference type="NCBI Taxonomy" id="2547811"/>
    <lineage>
        <taxon>Bacteria</taxon>
        <taxon>Bacillati</taxon>
        <taxon>Bacillota</taxon>
        <taxon>Bacilli</taxon>
        <taxon>Bacillales</taxon>
        <taxon>Bacillaceae</taxon>
        <taxon>Bacillus</taxon>
    </lineage>
</organism>
<evidence type="ECO:0000256" key="1">
    <source>
        <dbReference type="ARBA" id="ARBA00022737"/>
    </source>
</evidence>
<proteinExistence type="predicted"/>
<dbReference type="InterPro" id="IPR018337">
    <property type="entry name" value="Cell_wall/Cho-bd_repeat"/>
</dbReference>
<evidence type="ECO:0008006" key="5">
    <source>
        <dbReference type="Google" id="ProtNLM"/>
    </source>
</evidence>
<dbReference type="SUPFAM" id="SSF69360">
    <property type="entry name" value="Cell wall binding repeat"/>
    <property type="match status" value="1"/>
</dbReference>
<accession>A0ABW8RGC5</accession>